<dbReference type="Pfam" id="PF01300">
    <property type="entry name" value="Sua5_yciO_yrdC"/>
    <property type="match status" value="1"/>
</dbReference>
<feature type="domain" description="YrdC-like" evidence="2">
    <location>
        <begin position="43"/>
        <end position="228"/>
    </location>
</feature>
<dbReference type="PANTHER" id="PTHR42959:SF1">
    <property type="entry name" value="CARBAMOYLTRANSFERASE HYPF"/>
    <property type="match status" value="1"/>
</dbReference>
<dbReference type="InterPro" id="IPR011125">
    <property type="entry name" value="Znf_HypF"/>
</dbReference>
<gene>
    <name evidence="3" type="primary">hypF</name>
    <name evidence="3" type="ORF">ACFQQG_02030</name>
</gene>
<dbReference type="RefSeq" id="WP_382186720.1">
    <property type="nucleotide sequence ID" value="NZ_JBHSZI010000001.1"/>
</dbReference>
<evidence type="ECO:0000313" key="4">
    <source>
        <dbReference type="Proteomes" id="UP001596445"/>
    </source>
</evidence>
<dbReference type="PANTHER" id="PTHR42959">
    <property type="entry name" value="CARBAMOYLTRANSFERASE"/>
    <property type="match status" value="1"/>
</dbReference>
<dbReference type="SUPFAM" id="SSF55821">
    <property type="entry name" value="YrdC/RibB"/>
    <property type="match status" value="1"/>
</dbReference>
<dbReference type="GO" id="GO:0016874">
    <property type="term" value="F:ligase activity"/>
    <property type="evidence" value="ECO:0007669"/>
    <property type="project" value="UniProtKB-KW"/>
</dbReference>
<comment type="caution">
    <text evidence="3">The sequence shown here is derived from an EMBL/GenBank/DDBJ whole genome shotgun (WGS) entry which is preliminary data.</text>
</comment>
<evidence type="ECO:0000259" key="2">
    <source>
        <dbReference type="PROSITE" id="PS51163"/>
    </source>
</evidence>
<dbReference type="EC" id="6.1.2.-" evidence="3"/>
<sequence>MCSSCQERYETPSDRRYHAQTVACPDCGPQLQYEVDKTVVEIETPLKRATQALADGKILAVKGIGGTHLVCDATDAETVGRLRERTGRPSKPFAVMASDVSSVESFAAVSSAQQEALTDLRRPITLLETTERTPWLSVVAPGLDTVGVMLPYSGLHHLLFDEIDGPLVMTSANRPGEPMVTNAAALWETLDDVIDGALLHDREIVARCDDSVIRIVDGDRRFLRRSRGWTPSRLPNPAAQTNAPSVLAVGPARDVTVAVADGNGVVLSQHIGEVDDPDSLSFHRRTIDRLTNLVGTDPALVACDRHPEYLTSDEAHRRAEDGLDGPVQIGHHHAHAAALCGEHDRKRAVVITADGTGYGPDGTIWGGEVLDTRYERADRVGGLASFSLPGGDEAVRYPARILASVLDDAETVDDSLVETGAVANLDEATIVRQQAETGTNAPTTTSAGRYLDAVSALLGVCGTRRYQGEPALRLESHAREGQVRDVSLPFESEDSRRVLHTPALVSRLRSLAEDVPTADVAATAQDALARGFASIATEYAHSHGIETVGFTGGVAYNDAIYTTLRETVTESGLTFVGPDRVPPGDSGIAYGQALVATARQSATSD</sequence>
<dbReference type="InterPro" id="IPR041440">
    <property type="entry name" value="HypF_C"/>
</dbReference>
<keyword evidence="3" id="KW-0436">Ligase</keyword>
<dbReference type="InterPro" id="IPR043129">
    <property type="entry name" value="ATPase_NBD"/>
</dbReference>
<dbReference type="InterPro" id="IPR004421">
    <property type="entry name" value="Carbamoyltransferase_HypF"/>
</dbReference>
<keyword evidence="4" id="KW-1185">Reference proteome</keyword>
<dbReference type="NCBIfam" id="TIGR00143">
    <property type="entry name" value="hypF"/>
    <property type="match status" value="1"/>
</dbReference>
<proteinExistence type="inferred from homology"/>
<dbReference type="Proteomes" id="UP001596445">
    <property type="component" value="Unassembled WGS sequence"/>
</dbReference>
<organism evidence="3 4">
    <name type="scientific">Halovenus salina</name>
    <dbReference type="NCBI Taxonomy" id="1510225"/>
    <lineage>
        <taxon>Archaea</taxon>
        <taxon>Methanobacteriati</taxon>
        <taxon>Methanobacteriota</taxon>
        <taxon>Stenosarchaea group</taxon>
        <taxon>Halobacteria</taxon>
        <taxon>Halobacteriales</taxon>
        <taxon>Haloarculaceae</taxon>
        <taxon>Halovenus</taxon>
    </lineage>
</organism>
<dbReference type="InterPro" id="IPR055128">
    <property type="entry name" value="HypF_C_2"/>
</dbReference>
<dbReference type="Gene3D" id="3.30.420.360">
    <property type="match status" value="1"/>
</dbReference>
<name>A0ABD5W0L2_9EURY</name>
<dbReference type="PROSITE" id="PS51163">
    <property type="entry name" value="YRDC"/>
    <property type="match status" value="1"/>
</dbReference>
<comment type="similarity">
    <text evidence="1">Belongs to the carbamoyltransferase HypF family.</text>
</comment>
<dbReference type="EMBL" id="JBHSZI010000001">
    <property type="protein sequence ID" value="MFC7057174.1"/>
    <property type="molecule type" value="Genomic_DNA"/>
</dbReference>
<reference evidence="3 4" key="1">
    <citation type="journal article" date="2019" name="Int. J. Syst. Evol. Microbiol.">
        <title>The Global Catalogue of Microorganisms (GCM) 10K type strain sequencing project: providing services to taxonomists for standard genome sequencing and annotation.</title>
        <authorList>
            <consortium name="The Broad Institute Genomics Platform"/>
            <consortium name="The Broad Institute Genome Sequencing Center for Infectious Disease"/>
            <person name="Wu L."/>
            <person name="Ma J."/>
        </authorList>
    </citation>
    <scope>NUCLEOTIDE SEQUENCE [LARGE SCALE GENOMIC DNA]</scope>
    <source>
        <strain evidence="3 4">JCM 30072</strain>
    </source>
</reference>
<protein>
    <submittedName>
        <fullName evidence="3">Carbamoyltransferase HypF</fullName>
        <ecNumber evidence="3">6.1.2.-</ecNumber>
    </submittedName>
</protein>
<evidence type="ECO:0000256" key="1">
    <source>
        <dbReference type="ARBA" id="ARBA00008097"/>
    </source>
</evidence>
<dbReference type="Gene3D" id="3.30.110.120">
    <property type="match status" value="1"/>
</dbReference>
<dbReference type="Gene3D" id="3.30.420.40">
    <property type="match status" value="1"/>
</dbReference>
<dbReference type="Pfam" id="PF17788">
    <property type="entry name" value="HypF_C"/>
    <property type="match status" value="1"/>
</dbReference>
<dbReference type="InterPro" id="IPR017945">
    <property type="entry name" value="DHBP_synth_RibB-like_a/b_dom"/>
</dbReference>
<dbReference type="InterPro" id="IPR006070">
    <property type="entry name" value="Sua5-like_dom"/>
</dbReference>
<dbReference type="Pfam" id="PF07503">
    <property type="entry name" value="zf-HYPF"/>
    <property type="match status" value="1"/>
</dbReference>
<dbReference type="InterPro" id="IPR051060">
    <property type="entry name" value="Carbamoyltrans_HypF-like"/>
</dbReference>
<dbReference type="Gene3D" id="3.90.870.40">
    <property type="match status" value="1"/>
</dbReference>
<dbReference type="AlphaFoldDB" id="A0ABD5W0L2"/>
<evidence type="ECO:0000313" key="3">
    <source>
        <dbReference type="EMBL" id="MFC7057174.1"/>
    </source>
</evidence>
<dbReference type="SUPFAM" id="SSF53067">
    <property type="entry name" value="Actin-like ATPase domain"/>
    <property type="match status" value="1"/>
</dbReference>
<accession>A0ABD5W0L2</accession>
<dbReference type="Pfam" id="PF22521">
    <property type="entry name" value="HypF_C_2"/>
    <property type="match status" value="1"/>
</dbReference>